<dbReference type="SUPFAM" id="SSF52540">
    <property type="entry name" value="P-loop containing nucleoside triphosphate hydrolases"/>
    <property type="match status" value="1"/>
</dbReference>
<evidence type="ECO:0000256" key="7">
    <source>
        <dbReference type="ARBA" id="ARBA00022989"/>
    </source>
</evidence>
<organism evidence="12 13">
    <name type="scientific">Oxobacter pfennigii</name>
    <dbReference type="NCBI Taxonomy" id="36849"/>
    <lineage>
        <taxon>Bacteria</taxon>
        <taxon>Bacillati</taxon>
        <taxon>Bacillota</taxon>
        <taxon>Clostridia</taxon>
        <taxon>Eubacteriales</taxon>
        <taxon>Clostridiaceae</taxon>
        <taxon>Oxobacter</taxon>
    </lineage>
</organism>
<dbReference type="OrthoDB" id="9762778at2"/>
<dbReference type="AlphaFoldDB" id="A0A0P8Z1V0"/>
<evidence type="ECO:0000256" key="8">
    <source>
        <dbReference type="ARBA" id="ARBA00023136"/>
    </source>
</evidence>
<dbReference type="PANTHER" id="PTHR43394">
    <property type="entry name" value="ATP-DEPENDENT PERMEASE MDL1, MITOCHONDRIAL"/>
    <property type="match status" value="1"/>
</dbReference>
<feature type="transmembrane region" description="Helical" evidence="9">
    <location>
        <begin position="157"/>
        <end position="174"/>
    </location>
</feature>
<dbReference type="PROSITE" id="PS00211">
    <property type="entry name" value="ABC_TRANSPORTER_1"/>
    <property type="match status" value="1"/>
</dbReference>
<protein>
    <submittedName>
        <fullName evidence="12">Putative ABC transporter ATP-binding protein</fullName>
    </submittedName>
</protein>
<evidence type="ECO:0000313" key="12">
    <source>
        <dbReference type="EMBL" id="KPU46090.1"/>
    </source>
</evidence>
<dbReference type="CDD" id="cd18548">
    <property type="entry name" value="ABC_6TM_Tm287_like"/>
    <property type="match status" value="1"/>
</dbReference>
<feature type="transmembrane region" description="Helical" evidence="9">
    <location>
        <begin position="278"/>
        <end position="297"/>
    </location>
</feature>
<dbReference type="InterPro" id="IPR003439">
    <property type="entry name" value="ABC_transporter-like_ATP-bd"/>
</dbReference>
<evidence type="ECO:0000256" key="5">
    <source>
        <dbReference type="ARBA" id="ARBA00022741"/>
    </source>
</evidence>
<dbReference type="Gene3D" id="3.40.50.300">
    <property type="entry name" value="P-loop containing nucleotide triphosphate hydrolases"/>
    <property type="match status" value="1"/>
</dbReference>
<dbReference type="GO" id="GO:0005524">
    <property type="term" value="F:ATP binding"/>
    <property type="evidence" value="ECO:0007669"/>
    <property type="project" value="UniProtKB-KW"/>
</dbReference>
<feature type="domain" description="ABC transporter" evidence="10">
    <location>
        <begin position="332"/>
        <end position="568"/>
    </location>
</feature>
<evidence type="ECO:0000256" key="6">
    <source>
        <dbReference type="ARBA" id="ARBA00022840"/>
    </source>
</evidence>
<gene>
    <name evidence="12" type="ORF">OXPF_02000</name>
</gene>
<dbReference type="InterPro" id="IPR011527">
    <property type="entry name" value="ABC1_TM_dom"/>
</dbReference>
<dbReference type="Pfam" id="PF00005">
    <property type="entry name" value="ABC_tran"/>
    <property type="match status" value="1"/>
</dbReference>
<keyword evidence="6 12" id="KW-0067">ATP-binding</keyword>
<evidence type="ECO:0000256" key="4">
    <source>
        <dbReference type="ARBA" id="ARBA00022692"/>
    </source>
</evidence>
<dbReference type="SMART" id="SM00382">
    <property type="entry name" value="AAA"/>
    <property type="match status" value="1"/>
</dbReference>
<dbReference type="STRING" id="36849.OXPF_02000"/>
<dbReference type="GO" id="GO:0005886">
    <property type="term" value="C:plasma membrane"/>
    <property type="evidence" value="ECO:0007669"/>
    <property type="project" value="UniProtKB-SubCell"/>
</dbReference>
<dbReference type="PATRIC" id="fig|36849.3.peg.221"/>
<feature type="transmembrane region" description="Helical" evidence="9">
    <location>
        <begin position="133"/>
        <end position="151"/>
    </location>
</feature>
<feature type="domain" description="ABC transmembrane type-1" evidence="11">
    <location>
        <begin position="17"/>
        <end position="298"/>
    </location>
</feature>
<name>A0A0P8Z1V0_9CLOT</name>
<dbReference type="SUPFAM" id="SSF90123">
    <property type="entry name" value="ABC transporter transmembrane region"/>
    <property type="match status" value="1"/>
</dbReference>
<dbReference type="InterPro" id="IPR027417">
    <property type="entry name" value="P-loop_NTPase"/>
</dbReference>
<comment type="caution">
    <text evidence="12">The sequence shown here is derived from an EMBL/GenBank/DDBJ whole genome shotgun (WGS) entry which is preliminary data.</text>
</comment>
<dbReference type="InterPro" id="IPR017871">
    <property type="entry name" value="ABC_transporter-like_CS"/>
</dbReference>
<feature type="transmembrane region" description="Helical" evidence="9">
    <location>
        <begin position="235"/>
        <end position="258"/>
    </location>
</feature>
<dbReference type="Gene3D" id="1.20.1560.10">
    <property type="entry name" value="ABC transporter type 1, transmembrane domain"/>
    <property type="match status" value="1"/>
</dbReference>
<dbReference type="RefSeq" id="WP_054873355.1">
    <property type="nucleotide sequence ID" value="NZ_LKET01000014.1"/>
</dbReference>
<keyword evidence="8 9" id="KW-0472">Membrane</keyword>
<reference evidence="12 13" key="1">
    <citation type="submission" date="2015-09" db="EMBL/GenBank/DDBJ databases">
        <title>Genome sequence of Oxobacter pfennigii DSM 3222.</title>
        <authorList>
            <person name="Poehlein A."/>
            <person name="Bengelsdorf F.R."/>
            <person name="Schiel-Bengelsdorf B."/>
            <person name="Duerre P."/>
            <person name="Daniel R."/>
        </authorList>
    </citation>
    <scope>NUCLEOTIDE SEQUENCE [LARGE SCALE GENOMIC DNA]</scope>
    <source>
        <strain evidence="12 13">DSM 3222</strain>
    </source>
</reference>
<keyword evidence="5" id="KW-0547">Nucleotide-binding</keyword>
<dbReference type="PROSITE" id="PS50893">
    <property type="entry name" value="ABC_TRANSPORTER_2"/>
    <property type="match status" value="1"/>
</dbReference>
<dbReference type="GO" id="GO:0015421">
    <property type="term" value="F:ABC-type oligopeptide transporter activity"/>
    <property type="evidence" value="ECO:0007669"/>
    <property type="project" value="TreeGrafter"/>
</dbReference>
<evidence type="ECO:0000256" key="1">
    <source>
        <dbReference type="ARBA" id="ARBA00004651"/>
    </source>
</evidence>
<dbReference type="InterPro" id="IPR003593">
    <property type="entry name" value="AAA+_ATPase"/>
</dbReference>
<evidence type="ECO:0000259" key="11">
    <source>
        <dbReference type="PROSITE" id="PS50929"/>
    </source>
</evidence>
<dbReference type="InterPro" id="IPR039421">
    <property type="entry name" value="Type_1_exporter"/>
</dbReference>
<dbReference type="PROSITE" id="PS50929">
    <property type="entry name" value="ABC_TM1F"/>
    <property type="match status" value="1"/>
</dbReference>
<dbReference type="Proteomes" id="UP000050326">
    <property type="component" value="Unassembled WGS sequence"/>
</dbReference>
<proteinExistence type="predicted"/>
<evidence type="ECO:0000256" key="9">
    <source>
        <dbReference type="SAM" id="Phobius"/>
    </source>
</evidence>
<dbReference type="Pfam" id="PF00664">
    <property type="entry name" value="ABC_membrane"/>
    <property type="match status" value="1"/>
</dbReference>
<accession>A0A0P8Z1V0</accession>
<dbReference type="PANTHER" id="PTHR43394:SF1">
    <property type="entry name" value="ATP-BINDING CASSETTE SUB-FAMILY B MEMBER 10, MITOCHONDRIAL"/>
    <property type="match status" value="1"/>
</dbReference>
<evidence type="ECO:0000313" key="13">
    <source>
        <dbReference type="Proteomes" id="UP000050326"/>
    </source>
</evidence>
<dbReference type="EMBL" id="LKET01000014">
    <property type="protein sequence ID" value="KPU46090.1"/>
    <property type="molecule type" value="Genomic_DNA"/>
</dbReference>
<evidence type="ECO:0000259" key="10">
    <source>
        <dbReference type="PROSITE" id="PS50893"/>
    </source>
</evidence>
<dbReference type="InterPro" id="IPR036640">
    <property type="entry name" value="ABC1_TM_sf"/>
</dbReference>
<dbReference type="GO" id="GO:0016887">
    <property type="term" value="F:ATP hydrolysis activity"/>
    <property type="evidence" value="ECO:0007669"/>
    <property type="project" value="InterPro"/>
</dbReference>
<keyword evidence="13" id="KW-1185">Reference proteome</keyword>
<comment type="subcellular location">
    <subcellularLocation>
        <location evidence="1">Cell membrane</location>
        <topology evidence="1">Multi-pass membrane protein</topology>
    </subcellularLocation>
</comment>
<dbReference type="FunFam" id="3.40.50.300:FF:000221">
    <property type="entry name" value="Multidrug ABC transporter ATP-binding protein"/>
    <property type="match status" value="1"/>
</dbReference>
<keyword evidence="4 9" id="KW-0812">Transmembrane</keyword>
<feature type="transmembrane region" description="Helical" evidence="9">
    <location>
        <begin position="52"/>
        <end position="72"/>
    </location>
</feature>
<sequence>MEFLNKYIKKYWKGFSLAILFLMTEAFCDLLQPSIMSKIVDIGVKNKQMDYVLKNGAIMLLVTFIGAIGAVGRNIMASNVSQKFGAQLRSDLFKKIQTYSFDNLDKFEGASLITRLTNDVTQIQTFTNGLMRFFAKSPILCIGSIIMAVRLNPRMSLVLLAVIPLISILIYLNLKLGYPRFVKVQKSLDKVNTIMREYLSGVRVVKAFNSFDYEDQRFQKTNEYMAAMSINAARIMAIFSPGISLAVNLGIVAVLWFGGLLTDIGSMGVGEIIAFINYMTQILFSLLRISFVFTTFVRARASAERISEVFSEENTMFMAKEPVKPLNIKGRIDFEGVYFSYDGYDNHPALKNINFTCMPGETLGIIGSTGSGKSSLVNLIPRFYDVSAGCVKIDGMDVKSMDMKELRNSIAIVPQKIILFTGTIMDNILWGKEDAKYEEVLKAAKEAQAHDFIASFPEGYNTMLGQGGVNLSGGQKQRVSIARALIKEPKILILDDCTSAVDMNTEAKIRQALRQHFNKLTCIIIAQRITSVMGADRVIVLDDGEIAGMGSHEELLNCCDVYKDIYHSQIGREVS</sequence>
<keyword evidence="2" id="KW-0813">Transport</keyword>
<evidence type="ECO:0000256" key="2">
    <source>
        <dbReference type="ARBA" id="ARBA00022448"/>
    </source>
</evidence>
<keyword evidence="7 9" id="KW-1133">Transmembrane helix</keyword>
<keyword evidence="3" id="KW-1003">Cell membrane</keyword>
<evidence type="ECO:0000256" key="3">
    <source>
        <dbReference type="ARBA" id="ARBA00022475"/>
    </source>
</evidence>